<feature type="domain" description="Glycosyltransferase 2-like" evidence="1">
    <location>
        <begin position="5"/>
        <end position="143"/>
    </location>
</feature>
<dbReference type="HOGENOM" id="CLU_025996_0_0_3"/>
<dbReference type="GO" id="GO:0016740">
    <property type="term" value="F:transferase activity"/>
    <property type="evidence" value="ECO:0007669"/>
    <property type="project" value="UniProtKB-KW"/>
</dbReference>
<accession>F4XY85</accession>
<dbReference type="PANTHER" id="PTHR43685">
    <property type="entry name" value="GLYCOSYLTRANSFERASE"/>
    <property type="match status" value="1"/>
</dbReference>
<organism evidence="2 3">
    <name type="scientific">Moorena producens 3L</name>
    <dbReference type="NCBI Taxonomy" id="489825"/>
    <lineage>
        <taxon>Bacteria</taxon>
        <taxon>Bacillati</taxon>
        <taxon>Cyanobacteriota</taxon>
        <taxon>Cyanophyceae</taxon>
        <taxon>Coleofasciculales</taxon>
        <taxon>Coleofasciculaceae</taxon>
        <taxon>Moorena</taxon>
    </lineage>
</organism>
<sequence>MPDVSIIVPLYNKALYIGAAINSVLAQTITDWELWVVDNNSTDNGLEIVQKYCDPRIHLISCPKRTGGPGAPRNVGLRHATGTWVLFLDADDTIESTHLENLLSPVEDHPHAAIIAGHWQEYANSNPQQRTLKAPAGYDSTAFGFPDGAIAFASWAVHSAIVRRDILHTPFIWVEALDRYMSEDTAFWFRLTSTFSVAYTASAGALYRQEIEDNRNQPDVLALWFQSMKAITTANIDFLSQQQRSLTAKHCESLMRLYSDIYLKARLQNDATTAHEAMEIAKEWLKECSKRKGCKSLSLRVREVLGLHRFLSIMYWQQNLVTTVNQIAISKVG</sequence>
<dbReference type="Pfam" id="PF00535">
    <property type="entry name" value="Glycos_transf_2"/>
    <property type="match status" value="1"/>
</dbReference>
<dbReference type="InterPro" id="IPR050834">
    <property type="entry name" value="Glycosyltransf_2"/>
</dbReference>
<evidence type="ECO:0000259" key="1">
    <source>
        <dbReference type="Pfam" id="PF00535"/>
    </source>
</evidence>
<gene>
    <name evidence="2" type="ORF">LYNGBM3L_50410</name>
</gene>
<dbReference type="Gene3D" id="3.90.550.10">
    <property type="entry name" value="Spore Coat Polysaccharide Biosynthesis Protein SpsA, Chain A"/>
    <property type="match status" value="1"/>
</dbReference>
<reference evidence="3" key="1">
    <citation type="journal article" date="2011" name="Proc. Natl. Acad. Sci. U.S.A.">
        <title>Genomic insights into the physiology and ecology of the marine filamentous cyanobacterium Lyngbya majuscula.</title>
        <authorList>
            <person name="Jones A.C."/>
            <person name="Monroe E.A."/>
            <person name="Podell S."/>
            <person name="Hess W.R."/>
            <person name="Klages S."/>
            <person name="Esquenazi E."/>
            <person name="Niessen S."/>
            <person name="Hoover H."/>
            <person name="Rothmann M."/>
            <person name="Lasken R.S."/>
            <person name="Yates J.R.III."/>
            <person name="Reinhardt R."/>
            <person name="Kube M."/>
            <person name="Burkart M.D."/>
            <person name="Allen E.E."/>
            <person name="Dorrestein P.C."/>
            <person name="Gerwick W.H."/>
            <person name="Gerwick L."/>
        </authorList>
    </citation>
    <scope>NUCLEOTIDE SEQUENCE [LARGE SCALE GENOMIC DNA]</scope>
    <source>
        <strain evidence="3">3L</strain>
    </source>
</reference>
<name>F4XY85_9CYAN</name>
<dbReference type="Proteomes" id="UP000003959">
    <property type="component" value="Unassembled WGS sequence"/>
</dbReference>
<dbReference type="InterPro" id="IPR001173">
    <property type="entry name" value="Glyco_trans_2-like"/>
</dbReference>
<proteinExistence type="predicted"/>
<dbReference type="EMBL" id="GL890953">
    <property type="protein sequence ID" value="EGJ30482.1"/>
    <property type="molecule type" value="Genomic_DNA"/>
</dbReference>
<dbReference type="AlphaFoldDB" id="F4XY85"/>
<keyword evidence="2" id="KW-0808">Transferase</keyword>
<dbReference type="RefSeq" id="WP_009149843.1">
    <property type="nucleotide sequence ID" value="NZ_GL890953.1"/>
</dbReference>
<dbReference type="CDD" id="cd00761">
    <property type="entry name" value="Glyco_tranf_GTA_type"/>
    <property type="match status" value="1"/>
</dbReference>
<evidence type="ECO:0000313" key="2">
    <source>
        <dbReference type="EMBL" id="EGJ30482.1"/>
    </source>
</evidence>
<evidence type="ECO:0000313" key="3">
    <source>
        <dbReference type="Proteomes" id="UP000003959"/>
    </source>
</evidence>
<protein>
    <submittedName>
        <fullName evidence="2">Glycosyltransferase involved in cell wall biogenesis</fullName>
    </submittedName>
</protein>
<dbReference type="InterPro" id="IPR029044">
    <property type="entry name" value="Nucleotide-diphossugar_trans"/>
</dbReference>
<dbReference type="PANTHER" id="PTHR43685:SF2">
    <property type="entry name" value="GLYCOSYLTRANSFERASE 2-LIKE DOMAIN-CONTAINING PROTEIN"/>
    <property type="match status" value="1"/>
</dbReference>
<dbReference type="eggNOG" id="COG1215">
    <property type="taxonomic scope" value="Bacteria"/>
</dbReference>
<keyword evidence="3" id="KW-1185">Reference proteome</keyword>
<dbReference type="SUPFAM" id="SSF53448">
    <property type="entry name" value="Nucleotide-diphospho-sugar transferases"/>
    <property type="match status" value="1"/>
</dbReference>
<dbReference type="OrthoDB" id="9812327at2"/>